<organism evidence="3 4">
    <name type="scientific">Roseburia amylophila</name>
    <dbReference type="NCBI Taxonomy" id="2981794"/>
    <lineage>
        <taxon>Bacteria</taxon>
        <taxon>Bacillati</taxon>
        <taxon>Bacillota</taxon>
        <taxon>Clostridia</taxon>
        <taxon>Lachnospirales</taxon>
        <taxon>Lachnospiraceae</taxon>
        <taxon>Roseburia</taxon>
    </lineage>
</organism>
<dbReference type="GO" id="GO:0003677">
    <property type="term" value="F:DNA binding"/>
    <property type="evidence" value="ECO:0007669"/>
    <property type="project" value="InterPro"/>
</dbReference>
<comment type="caution">
    <text evidence="3">The sequence shown here is derived from an EMBL/GenBank/DDBJ whole genome shotgun (WGS) entry which is preliminary data.</text>
</comment>
<feature type="domain" description="Recombinase" evidence="2">
    <location>
        <begin position="6"/>
        <end position="102"/>
    </location>
</feature>
<dbReference type="AlphaFoldDB" id="A0AAW4WHZ9"/>
<dbReference type="RefSeq" id="WP_227710571.1">
    <property type="nucleotide sequence ID" value="NZ_JAJEQW010000014.1"/>
</dbReference>
<accession>A0AAW4WHZ9</accession>
<dbReference type="Pfam" id="PF07508">
    <property type="entry name" value="Recombinase"/>
    <property type="match status" value="1"/>
</dbReference>
<dbReference type="PANTHER" id="PTHR30461">
    <property type="entry name" value="DNA-INVERTASE FROM LAMBDOID PROPHAGE"/>
    <property type="match status" value="1"/>
</dbReference>
<evidence type="ECO:0000313" key="3">
    <source>
        <dbReference type="EMBL" id="MCC2242974.1"/>
    </source>
</evidence>
<comment type="similarity">
    <text evidence="1">Belongs to the site-specific recombinase resolvase family.</text>
</comment>
<evidence type="ECO:0000313" key="4">
    <source>
        <dbReference type="Proteomes" id="UP001198893"/>
    </source>
</evidence>
<dbReference type="InterPro" id="IPR050639">
    <property type="entry name" value="SSR_resolvase"/>
</dbReference>
<proteinExistence type="inferred from homology"/>
<dbReference type="Pfam" id="PF13408">
    <property type="entry name" value="Zn_ribbon_recom"/>
    <property type="match status" value="1"/>
</dbReference>
<dbReference type="GO" id="GO:0000150">
    <property type="term" value="F:DNA strand exchange activity"/>
    <property type="evidence" value="ECO:0007669"/>
    <property type="project" value="InterPro"/>
</dbReference>
<dbReference type="EMBL" id="JAJEQW010000014">
    <property type="protein sequence ID" value="MCC2242974.1"/>
    <property type="molecule type" value="Genomic_DNA"/>
</dbReference>
<dbReference type="Gene3D" id="3.90.1750.20">
    <property type="entry name" value="Putative Large Serine Recombinase, Chain B, Domain 2"/>
    <property type="match status" value="1"/>
</dbReference>
<dbReference type="InterPro" id="IPR011109">
    <property type="entry name" value="DNA_bind_recombinase_dom"/>
</dbReference>
<dbReference type="InterPro" id="IPR038109">
    <property type="entry name" value="DNA_bind_recomb_sf"/>
</dbReference>
<dbReference type="PANTHER" id="PTHR30461:SF26">
    <property type="entry name" value="RESOLVASE HOMOLOG YNEB"/>
    <property type="match status" value="1"/>
</dbReference>
<reference evidence="3" key="1">
    <citation type="submission" date="2021-10" db="EMBL/GenBank/DDBJ databases">
        <title>Anaerobic single-cell dispensing facilitates the cultivation of human gut bacteria.</title>
        <authorList>
            <person name="Afrizal A."/>
        </authorList>
    </citation>
    <scope>NUCLEOTIDE SEQUENCE</scope>
    <source>
        <strain evidence="3">CLA-AA-H204</strain>
    </source>
</reference>
<dbReference type="PROSITE" id="PS51737">
    <property type="entry name" value="RECOMBINASE_DNA_BIND"/>
    <property type="match status" value="1"/>
</dbReference>
<gene>
    <name evidence="3" type="ORF">LKD47_11840</name>
</gene>
<dbReference type="InterPro" id="IPR025827">
    <property type="entry name" value="Zn_ribbon_recom_dom"/>
</dbReference>
<evidence type="ECO:0000256" key="1">
    <source>
        <dbReference type="ARBA" id="ARBA00009913"/>
    </source>
</evidence>
<protein>
    <submittedName>
        <fullName evidence="3">Recombinase family protein</fullName>
    </submittedName>
</protein>
<dbReference type="Proteomes" id="UP001198893">
    <property type="component" value="Unassembled WGS sequence"/>
</dbReference>
<evidence type="ECO:0000259" key="2">
    <source>
        <dbReference type="PROSITE" id="PS51737"/>
    </source>
</evidence>
<name>A0AAW4WHZ9_9FIRM</name>
<sequence>MQWHMPIGYKVVDGKITICEEQRKIVEQIFTDYDSGVAAGRIAQNLKGRNICNAKGKVSWTHASIGRILENPSYLGTEYYPQLIGEELFERVQRRREKVRAELGRADHRPGRDERILFGGVIWCAECGAVCSHIQPNHKKERGGTAKWKCRNYVTGRAKNCRNSFITDGQAKQVCVEAINAVIRNKGLLRVQRQEEKLSPQYRVLERNLQHMKEEQERTETDLMKLLYERAEERYRTLEVRDGEFRTEEIKNILAGKKELETFDENLYRKIIARIWVHGGNMAEVELINGSRVTAGYKD</sequence>